<dbReference type="SMART" id="SM00715">
    <property type="entry name" value="LA"/>
    <property type="match status" value="1"/>
</dbReference>
<feature type="compositionally biased region" description="Polar residues" evidence="3">
    <location>
        <begin position="521"/>
        <end position="536"/>
    </location>
</feature>
<feature type="compositionally biased region" description="Polar residues" evidence="3">
    <location>
        <begin position="75"/>
        <end position="89"/>
    </location>
</feature>
<sequence length="1090" mass="120325">MADVAVLHQTDIPSSKLPFLSEETASLHTKKPTQSSLRNTSRSTSSTSKTMAWNKNTNNAAAGSGTGSSSGSGNDKNQGPTSGGVSSSIGDKKNASVKQQVESGIDIPHMDQQWEIIQDSGSWPALSESSTHPTTTAPPPPAVASSKESPPLKDQKKPTEKTDPANKSPNSTASLQDNDQKLNGSNSGKKKGGNKQKWVPLNIEPSRPSARGFYRHRGESRDHWHSYGGGKRGGGDKDFNDRDRRERGGGGGGRFDRGRDRDKPHRPLRFDRDHTYKSRDHRGGGGSEHYLEDGEGVYHNGRGGNWTGGVGVGGNAAAGYQFPGSNVPTMYYDGGGLTGSSNVFYSPYNGPIMYTAPILSVDDGTLKEYIKKQIEYYFSDENLQKDYFLRGQMDDSGYVPLVVISRFNRVRALSQDIATIKESLQGSHVLEMKNERVRRKGNWTRWLMGKDEQPPPVTHKGPPHHHINPYYYNPAATNIYTHHPPNTGTNTHQQSRGHYYTHNASTGNKGSTGHHDKYQHRTNAGNSKSSATTPTLSAPGKTIAKSDKENNVGEEPDSVPTVSHSSSDVTTPAPSVLECPASDKGKEITPPDGIVPLDSPPSSQTGKKEGEEKGEEGEKSDASKKTDGEWMAVQRKRKGLKTAEGGKVAQRVLQFPEPSAEGNEELTFSLDEDYNLGGKQNNFTEGLGEEPTDADGMPEDDLTDDFVKKLLIITQSSRASSHDRTGNHTPRSKLTEEISQAISDGLYFYEQDMMVNAEMTATTNASAIRSKLSVISQAEFESQRGQIKEESEGLPEDDLQFDLDVQDGGERQASSVSSPPPPPSPSNQAVASPGTKDNVTTASTPPHPWLEQRARFYPAPILPSKEPKLCASYKTKCFPNPPTEEHVGWLLANKPSGIRARTDSYGTSPGDSSSPAAYSIPQFQHPSHSLLKANGFQQQRYDKYRYQCLKERKKHGAGRSSAMNTLFRFWSFFLRTHFNRKMFDEFRSLAHEDAQAGYRYGLECLFRFYSYGLEIKYRQEVFDDFEKDTITDFRSNHLYGLEKFWAFLNYYKGNHVISISSELSDILSNFKTIDDFRTAADKNLKLGRQQ</sequence>
<dbReference type="InterPro" id="IPR006607">
    <property type="entry name" value="DM15"/>
</dbReference>
<dbReference type="InParanoid" id="A0A1X7U2Z4"/>
<reference evidence="5" key="2">
    <citation type="submission" date="2017-05" db="UniProtKB">
        <authorList>
            <consortium name="EnsemblMetazoa"/>
        </authorList>
    </citation>
    <scope>IDENTIFICATION</scope>
</reference>
<feature type="compositionally biased region" description="Polar residues" evidence="3">
    <location>
        <begin position="165"/>
        <end position="177"/>
    </location>
</feature>
<feature type="region of interest" description="Disordered" evidence="3">
    <location>
        <begin position="808"/>
        <end position="850"/>
    </location>
</feature>
<gene>
    <name evidence="5" type="primary">100638355</name>
</gene>
<feature type="region of interest" description="Disordered" evidence="3">
    <location>
        <begin position="717"/>
        <end position="737"/>
    </location>
</feature>
<feature type="compositionally biased region" description="Basic and acidic residues" evidence="3">
    <location>
        <begin position="606"/>
        <end position="628"/>
    </location>
</feature>
<dbReference type="Gene3D" id="1.10.10.10">
    <property type="entry name" value="Winged helix-like DNA-binding domain superfamily/Winged helix DNA-binding domain"/>
    <property type="match status" value="1"/>
</dbReference>
<feature type="region of interest" description="Disordered" evidence="3">
    <location>
        <begin position="478"/>
        <end position="701"/>
    </location>
</feature>
<dbReference type="STRING" id="400682.A0A1X7U2Z4"/>
<protein>
    <recommendedName>
        <fullName evidence="4">HTH La-type RNA-binding domain-containing protein</fullName>
    </recommendedName>
</protein>
<evidence type="ECO:0000256" key="3">
    <source>
        <dbReference type="SAM" id="MobiDB-lite"/>
    </source>
</evidence>
<dbReference type="PANTHER" id="PTHR22792">
    <property type="entry name" value="LUPUS LA PROTEIN-RELATED"/>
    <property type="match status" value="1"/>
</dbReference>
<feature type="compositionally biased region" description="Low complexity" evidence="3">
    <location>
        <begin position="481"/>
        <end position="492"/>
    </location>
</feature>
<feature type="compositionally biased region" description="Basic and acidic residues" evidence="3">
    <location>
        <begin position="150"/>
        <end position="164"/>
    </location>
</feature>
<dbReference type="Pfam" id="PF05383">
    <property type="entry name" value="La"/>
    <property type="match status" value="1"/>
</dbReference>
<dbReference type="InterPro" id="IPR006630">
    <property type="entry name" value="La_HTH"/>
</dbReference>
<evidence type="ECO:0000256" key="1">
    <source>
        <dbReference type="ARBA" id="ARBA00022884"/>
    </source>
</evidence>
<reference evidence="6" key="1">
    <citation type="journal article" date="2010" name="Nature">
        <title>The Amphimedon queenslandica genome and the evolution of animal complexity.</title>
        <authorList>
            <person name="Srivastava M."/>
            <person name="Simakov O."/>
            <person name="Chapman J."/>
            <person name="Fahey B."/>
            <person name="Gauthier M.E."/>
            <person name="Mitros T."/>
            <person name="Richards G.S."/>
            <person name="Conaco C."/>
            <person name="Dacre M."/>
            <person name="Hellsten U."/>
            <person name="Larroux C."/>
            <person name="Putnam N.H."/>
            <person name="Stanke M."/>
            <person name="Adamska M."/>
            <person name="Darling A."/>
            <person name="Degnan S.M."/>
            <person name="Oakley T.H."/>
            <person name="Plachetzki D.C."/>
            <person name="Zhai Y."/>
            <person name="Adamski M."/>
            <person name="Calcino A."/>
            <person name="Cummins S.F."/>
            <person name="Goodstein D.M."/>
            <person name="Harris C."/>
            <person name="Jackson D.J."/>
            <person name="Leys S.P."/>
            <person name="Shu S."/>
            <person name="Woodcroft B.J."/>
            <person name="Vervoort M."/>
            <person name="Kosik K.S."/>
            <person name="Manning G."/>
            <person name="Degnan B.M."/>
            <person name="Rokhsar D.S."/>
        </authorList>
    </citation>
    <scope>NUCLEOTIDE SEQUENCE [LARGE SCALE GENOMIC DNA]</scope>
</reference>
<dbReference type="Pfam" id="PF21071">
    <property type="entry name" value="LARP1_HEAT"/>
    <property type="match status" value="1"/>
</dbReference>
<dbReference type="SMART" id="SM00684">
    <property type="entry name" value="DM15"/>
    <property type="match status" value="3"/>
</dbReference>
<feature type="compositionally biased region" description="Low complexity" evidence="3">
    <location>
        <begin position="33"/>
        <end position="63"/>
    </location>
</feature>
<dbReference type="OMA" id="NDLTSWP"/>
<dbReference type="GO" id="GO:0005829">
    <property type="term" value="C:cytosol"/>
    <property type="evidence" value="ECO:0007669"/>
    <property type="project" value="TreeGrafter"/>
</dbReference>
<dbReference type="AlphaFoldDB" id="A0A1X7U2Z4"/>
<dbReference type="KEGG" id="aqu:100638355"/>
<accession>A0A1X7U2Z4</accession>
<proteinExistence type="predicted"/>
<dbReference type="GO" id="GO:0048255">
    <property type="term" value="P:mRNA stabilization"/>
    <property type="evidence" value="ECO:0007669"/>
    <property type="project" value="InterPro"/>
</dbReference>
<evidence type="ECO:0000313" key="5">
    <source>
        <dbReference type="EnsemblMetazoa" id="Aqu2.1.22257_001"/>
    </source>
</evidence>
<dbReference type="GO" id="GO:0045727">
    <property type="term" value="P:positive regulation of translation"/>
    <property type="evidence" value="ECO:0007669"/>
    <property type="project" value="TreeGrafter"/>
</dbReference>
<dbReference type="EnsemblMetazoa" id="XM_020000751.1">
    <property type="protein sequence ID" value="XP_019856310.1"/>
    <property type="gene ID" value="LOC100638355"/>
</dbReference>
<name>A0A1X7U2Z4_AMPQE</name>
<dbReference type="PROSITE" id="PS50961">
    <property type="entry name" value="HTH_LA"/>
    <property type="match status" value="1"/>
</dbReference>
<organism evidence="5">
    <name type="scientific">Amphimedon queenslandica</name>
    <name type="common">Sponge</name>
    <dbReference type="NCBI Taxonomy" id="400682"/>
    <lineage>
        <taxon>Eukaryota</taxon>
        <taxon>Metazoa</taxon>
        <taxon>Porifera</taxon>
        <taxon>Demospongiae</taxon>
        <taxon>Heteroscleromorpha</taxon>
        <taxon>Haplosclerida</taxon>
        <taxon>Niphatidae</taxon>
        <taxon>Amphimedon</taxon>
    </lineage>
</organism>
<dbReference type="eggNOG" id="KOG2590">
    <property type="taxonomic scope" value="Eukaryota"/>
</dbReference>
<dbReference type="GO" id="GO:0010494">
    <property type="term" value="C:cytoplasmic stress granule"/>
    <property type="evidence" value="ECO:0007669"/>
    <property type="project" value="TreeGrafter"/>
</dbReference>
<dbReference type="SUPFAM" id="SSF46785">
    <property type="entry name" value="Winged helix' DNA-binding domain"/>
    <property type="match status" value="1"/>
</dbReference>
<feature type="domain" description="HTH La-type RNA-binding" evidence="4">
    <location>
        <begin position="360"/>
        <end position="449"/>
    </location>
</feature>
<dbReference type="InterPro" id="IPR045180">
    <property type="entry name" value="La_dom_prot"/>
</dbReference>
<evidence type="ECO:0000256" key="2">
    <source>
        <dbReference type="PROSITE-ProRule" id="PRU00332"/>
    </source>
</evidence>
<keyword evidence="1 2" id="KW-0694">RNA-binding</keyword>
<feature type="compositionally biased region" description="Basic and acidic residues" evidence="3">
    <location>
        <begin position="216"/>
        <end position="225"/>
    </location>
</feature>
<dbReference type="OrthoDB" id="340227at2759"/>
<dbReference type="Proteomes" id="UP000007879">
    <property type="component" value="Unassembled WGS sequence"/>
</dbReference>
<evidence type="ECO:0000313" key="6">
    <source>
        <dbReference type="Proteomes" id="UP000007879"/>
    </source>
</evidence>
<dbReference type="InterPro" id="IPR036390">
    <property type="entry name" value="WH_DNA-bd_sf"/>
</dbReference>
<feature type="compositionally biased region" description="Polar residues" evidence="3">
    <location>
        <begin position="560"/>
        <end position="573"/>
    </location>
</feature>
<feature type="compositionally biased region" description="Acidic residues" evidence="3">
    <location>
        <begin position="687"/>
        <end position="701"/>
    </location>
</feature>
<dbReference type="PANTHER" id="PTHR22792:SF132">
    <property type="entry name" value="LA-RELATED PROTEIN 1"/>
    <property type="match status" value="1"/>
</dbReference>
<dbReference type="FunFam" id="1.10.10.10:FF:000131">
    <property type="entry name" value="la-related protein 1B isoform X2"/>
    <property type="match status" value="1"/>
</dbReference>
<feature type="compositionally biased region" description="Polar residues" evidence="3">
    <location>
        <begin position="835"/>
        <end position="844"/>
    </location>
</feature>
<feature type="compositionally biased region" description="Basic and acidic residues" evidence="3">
    <location>
        <begin position="233"/>
        <end position="283"/>
    </location>
</feature>
<feature type="compositionally biased region" description="Polar residues" evidence="3">
    <location>
        <begin position="502"/>
        <end position="511"/>
    </location>
</feature>
<dbReference type="InterPro" id="IPR036388">
    <property type="entry name" value="WH-like_DNA-bd_sf"/>
</dbReference>
<dbReference type="GO" id="GO:0000339">
    <property type="term" value="F:RNA cap binding"/>
    <property type="evidence" value="ECO:0007669"/>
    <property type="project" value="InterPro"/>
</dbReference>
<dbReference type="EnsemblMetazoa" id="Aqu2.1.22257_001">
    <property type="protein sequence ID" value="Aqu2.1.22257_001"/>
    <property type="gene ID" value="Aqu2.1.22257"/>
</dbReference>
<evidence type="ECO:0000259" key="4">
    <source>
        <dbReference type="PROSITE" id="PS50961"/>
    </source>
</evidence>
<feature type="region of interest" description="Disordered" evidence="3">
    <location>
        <begin position="1"/>
        <end position="296"/>
    </location>
</feature>
<keyword evidence="6" id="KW-1185">Reference proteome</keyword>